<evidence type="ECO:0000256" key="2">
    <source>
        <dbReference type="ARBA" id="ARBA00007317"/>
    </source>
</evidence>
<dbReference type="GO" id="GO:0005737">
    <property type="term" value="C:cytoplasm"/>
    <property type="evidence" value="ECO:0007669"/>
    <property type="project" value="TreeGrafter"/>
</dbReference>
<dbReference type="InterPro" id="IPR036625">
    <property type="entry name" value="E3-bd_dom_sf"/>
</dbReference>
<dbReference type="PROSITE" id="PS51826">
    <property type="entry name" value="PSBD"/>
    <property type="match status" value="1"/>
</dbReference>
<dbReference type="InterPro" id="IPR001078">
    <property type="entry name" value="2-oxoacid_DH_actylTfrase"/>
</dbReference>
<dbReference type="OrthoDB" id="9805770at2"/>
<reference evidence="7 8" key="2">
    <citation type="journal article" date="2015" name="Stand. Genomic Sci.">
        <title>Draft genome sequence of Cellulomonas carbonis T26(T) and comparative analysis of six Cellulomonas genomes.</title>
        <authorList>
            <person name="Zhuang W."/>
            <person name="Zhang S."/>
            <person name="Xia X."/>
            <person name="Wang G."/>
        </authorList>
    </citation>
    <scope>NUCLEOTIDE SEQUENCE [LARGE SCALE GENOMIC DNA]</scope>
    <source>
        <strain evidence="7 8">T26</strain>
    </source>
</reference>
<evidence type="ECO:0000256" key="4">
    <source>
        <dbReference type="ARBA" id="ARBA00022823"/>
    </source>
</evidence>
<dbReference type="SUPFAM" id="SSF47005">
    <property type="entry name" value="Peripheral subunit-binding domain of 2-oxo acid dehydrogenase complex"/>
    <property type="match status" value="1"/>
</dbReference>
<protein>
    <submittedName>
        <fullName evidence="7">Branched-chain alpha-keto acid dehydrogenase subunit E2</fullName>
    </submittedName>
</protein>
<evidence type="ECO:0000313" key="8">
    <source>
        <dbReference type="Proteomes" id="UP000029839"/>
    </source>
</evidence>
<dbReference type="InterPro" id="IPR004167">
    <property type="entry name" value="PSBD"/>
</dbReference>
<keyword evidence="4" id="KW-0450">Lipoyl</keyword>
<dbReference type="PANTHER" id="PTHR43178">
    <property type="entry name" value="DIHYDROLIPOAMIDE ACETYLTRANSFERASE COMPONENT OF PYRUVATE DEHYDROGENASE COMPLEX"/>
    <property type="match status" value="1"/>
</dbReference>
<dbReference type="PANTHER" id="PTHR43178:SF5">
    <property type="entry name" value="LIPOAMIDE ACYLTRANSFERASE COMPONENT OF BRANCHED-CHAIN ALPHA-KETO ACID DEHYDROGENASE COMPLEX, MITOCHONDRIAL"/>
    <property type="match status" value="1"/>
</dbReference>
<name>A0A0A0BMT3_9CELL</name>
<evidence type="ECO:0000256" key="5">
    <source>
        <dbReference type="ARBA" id="ARBA00023315"/>
    </source>
</evidence>
<sequence>RRLAHDLGVDLASVPGSGPDGLVTRDDVVAWAGRSTPGGTDAVGDTAPVQPAARERRIPVTGVRRRTAEAMVASAFTAPHATEFLTVDVTPSLELLERLRQDRRFSGTRVTLLTLVAKAVLVALRRTPSLNARWDEEAGEVVERDYVHLGVAAATPRGLLVPVVHDADAMDLLALASALADLTSAAREGTTEPRALVGGTTTVTNIGVFGVDAGTPILVPGEASILATGAVRRRPWEHEGGIALRSVMTLSVSFDHRLVDGEQASRYLADVGAVLASPGATLALV</sequence>
<evidence type="ECO:0000259" key="6">
    <source>
        <dbReference type="PROSITE" id="PS51826"/>
    </source>
</evidence>
<dbReference type="InterPro" id="IPR050743">
    <property type="entry name" value="2-oxoacid_DH_E2_comp"/>
</dbReference>
<dbReference type="FunFam" id="3.30.559.10:FF:000007">
    <property type="entry name" value="Dihydrolipoamide acetyltransferase component of pyruvate dehydrogenase complex"/>
    <property type="match status" value="1"/>
</dbReference>
<dbReference type="AlphaFoldDB" id="A0A0A0BMT3"/>
<dbReference type="EMBL" id="AXCY01000272">
    <property type="protein sequence ID" value="KGM08379.1"/>
    <property type="molecule type" value="Genomic_DNA"/>
</dbReference>
<dbReference type="GO" id="GO:0016407">
    <property type="term" value="F:acetyltransferase activity"/>
    <property type="evidence" value="ECO:0007669"/>
    <property type="project" value="TreeGrafter"/>
</dbReference>
<feature type="domain" description="Peripheral subunit-binding (PSBD)" evidence="6">
    <location>
        <begin position="1"/>
        <end position="32"/>
    </location>
</feature>
<dbReference type="Proteomes" id="UP000029839">
    <property type="component" value="Unassembled WGS sequence"/>
</dbReference>
<keyword evidence="3" id="KW-0808">Transferase</keyword>
<comment type="caution">
    <text evidence="7">The sequence shown here is derived from an EMBL/GenBank/DDBJ whole genome shotgun (WGS) entry which is preliminary data.</text>
</comment>
<comment type="similarity">
    <text evidence="2">Belongs to the 2-oxoacid dehydrogenase family.</text>
</comment>
<dbReference type="InterPro" id="IPR023213">
    <property type="entry name" value="CAT-like_dom_sf"/>
</dbReference>
<dbReference type="RefSeq" id="WP_043610745.1">
    <property type="nucleotide sequence ID" value="NZ_AXCY01000272.1"/>
</dbReference>
<dbReference type="Gene3D" id="3.30.559.10">
    <property type="entry name" value="Chloramphenicol acetyltransferase-like domain"/>
    <property type="match status" value="1"/>
</dbReference>
<comment type="cofactor">
    <cofactor evidence="1">
        <name>(R)-lipoate</name>
        <dbReference type="ChEBI" id="CHEBI:83088"/>
    </cofactor>
</comment>
<dbReference type="SUPFAM" id="SSF52777">
    <property type="entry name" value="CoA-dependent acyltransferases"/>
    <property type="match status" value="1"/>
</dbReference>
<evidence type="ECO:0000256" key="1">
    <source>
        <dbReference type="ARBA" id="ARBA00001938"/>
    </source>
</evidence>
<reference evidence="7 8" key="1">
    <citation type="submission" date="2013-08" db="EMBL/GenBank/DDBJ databases">
        <title>Genome sequencing of Cellulomonas carbonis T26.</title>
        <authorList>
            <person name="Chen F."/>
            <person name="Li Y."/>
            <person name="Wang G."/>
        </authorList>
    </citation>
    <scope>NUCLEOTIDE SEQUENCE [LARGE SCALE GENOMIC DNA]</scope>
    <source>
        <strain evidence="7 8">T26</strain>
    </source>
</reference>
<accession>A0A0A0BMT3</accession>
<feature type="non-terminal residue" evidence="7">
    <location>
        <position position="1"/>
    </location>
</feature>
<keyword evidence="8" id="KW-1185">Reference proteome</keyword>
<dbReference type="Pfam" id="PF02817">
    <property type="entry name" value="E3_binding"/>
    <property type="match status" value="1"/>
</dbReference>
<organism evidence="7 8">
    <name type="scientific">Cellulomonas carbonis T26</name>
    <dbReference type="NCBI Taxonomy" id="947969"/>
    <lineage>
        <taxon>Bacteria</taxon>
        <taxon>Bacillati</taxon>
        <taxon>Actinomycetota</taxon>
        <taxon>Actinomycetes</taxon>
        <taxon>Micrococcales</taxon>
        <taxon>Cellulomonadaceae</taxon>
        <taxon>Cellulomonas</taxon>
    </lineage>
</organism>
<keyword evidence="5" id="KW-0012">Acyltransferase</keyword>
<gene>
    <name evidence="7" type="ORF">N868_06365</name>
</gene>
<dbReference type="Pfam" id="PF00198">
    <property type="entry name" value="2-oxoacid_dh"/>
    <property type="match status" value="1"/>
</dbReference>
<evidence type="ECO:0000313" key="7">
    <source>
        <dbReference type="EMBL" id="KGM08379.1"/>
    </source>
</evidence>
<dbReference type="GO" id="GO:0031405">
    <property type="term" value="F:lipoic acid binding"/>
    <property type="evidence" value="ECO:0007669"/>
    <property type="project" value="TreeGrafter"/>
</dbReference>
<dbReference type="Gene3D" id="4.10.320.10">
    <property type="entry name" value="E3-binding domain"/>
    <property type="match status" value="1"/>
</dbReference>
<evidence type="ECO:0000256" key="3">
    <source>
        <dbReference type="ARBA" id="ARBA00022679"/>
    </source>
</evidence>
<proteinExistence type="inferred from homology"/>